<dbReference type="InterPro" id="IPR010359">
    <property type="entry name" value="IrrE_HExxH"/>
</dbReference>
<dbReference type="Gene3D" id="1.10.10.2910">
    <property type="match status" value="1"/>
</dbReference>
<dbReference type="PANTHER" id="PTHR43236">
    <property type="entry name" value="ANTITOXIN HIGA1"/>
    <property type="match status" value="1"/>
</dbReference>
<dbReference type="EMBL" id="JN564797">
    <property type="protein sequence ID" value="AEX55169.1"/>
    <property type="molecule type" value="Genomic_DNA"/>
</dbReference>
<name>H2D764_STRSL</name>
<reference evidence="2" key="1">
    <citation type="journal article" date="2012" name="Appl. Environ. Microbiol.">
        <title>Salivaricin D, a Novel Intrinsically Trypsin-Resistant Lantibiotic from Streptococcus salivarius 5M6c Isolated from a Healthy Infant.</title>
        <authorList>
            <person name="Birri D.J."/>
            <person name="Brede D.A."/>
            <person name="Nes I.F."/>
        </authorList>
    </citation>
    <scope>NUCLEOTIDE SEQUENCE</scope>
    <source>
        <strain evidence="2">5M6c</strain>
    </source>
</reference>
<dbReference type="PANTHER" id="PTHR43236:SF2">
    <property type="entry name" value="BLL0069 PROTEIN"/>
    <property type="match status" value="1"/>
</dbReference>
<dbReference type="AlphaFoldDB" id="H2D764"/>
<organism evidence="2">
    <name type="scientific">Streptococcus salivarius</name>
    <dbReference type="NCBI Taxonomy" id="1304"/>
    <lineage>
        <taxon>Bacteria</taxon>
        <taxon>Bacillati</taxon>
        <taxon>Bacillota</taxon>
        <taxon>Bacilli</taxon>
        <taxon>Lactobacillales</taxon>
        <taxon>Streptococcaceae</taxon>
        <taxon>Streptococcus</taxon>
    </lineage>
</organism>
<feature type="domain" description="IrrE N-terminal-like" evidence="1">
    <location>
        <begin position="16"/>
        <end position="100"/>
    </location>
</feature>
<dbReference type="InterPro" id="IPR052345">
    <property type="entry name" value="Rad_response_metalloprotease"/>
</dbReference>
<accession>H2D764</accession>
<evidence type="ECO:0000313" key="2">
    <source>
        <dbReference type="EMBL" id="AEX55169.1"/>
    </source>
</evidence>
<evidence type="ECO:0000259" key="1">
    <source>
        <dbReference type="Pfam" id="PF06114"/>
    </source>
</evidence>
<protein>
    <recommendedName>
        <fullName evidence="1">IrrE N-terminal-like domain-containing protein</fullName>
    </recommendedName>
</protein>
<dbReference type="Pfam" id="PF06114">
    <property type="entry name" value="Peptidase_M78"/>
    <property type="match status" value="1"/>
</dbReference>
<sequence>MTVIDKLGISFSYEEGNSKTKHHFTLCHELGHFILKHNGLYFKESIDNKESTIERESNIFSAIILMPDIVLLFKIYYSCDSFQKVKQALEVSNQAFYFRFFDLFRLHQVGCILLYQASNCRLHRGSKYICLSLFSSDKGNYY</sequence>
<proteinExistence type="predicted"/>